<dbReference type="OrthoDB" id="1854250at2"/>
<dbReference type="KEGG" id="auh:AWM75_01320"/>
<dbReference type="GO" id="GO:0006629">
    <property type="term" value="P:lipid metabolic process"/>
    <property type="evidence" value="ECO:0007669"/>
    <property type="project" value="InterPro"/>
</dbReference>
<dbReference type="EMBL" id="CP014163">
    <property type="protein sequence ID" value="AMB98717.1"/>
    <property type="molecule type" value="Genomic_DNA"/>
</dbReference>
<dbReference type="GO" id="GO:0008081">
    <property type="term" value="F:phosphoric diester hydrolase activity"/>
    <property type="evidence" value="ECO:0007669"/>
    <property type="project" value="InterPro"/>
</dbReference>
<evidence type="ECO:0000313" key="1">
    <source>
        <dbReference type="EMBL" id="AMB98717.1"/>
    </source>
</evidence>
<proteinExistence type="predicted"/>
<organism evidence="1 2">
    <name type="scientific">Aerococcus urinaehominis</name>
    <dbReference type="NCBI Taxonomy" id="128944"/>
    <lineage>
        <taxon>Bacteria</taxon>
        <taxon>Bacillati</taxon>
        <taxon>Bacillota</taxon>
        <taxon>Bacilli</taxon>
        <taxon>Lactobacillales</taxon>
        <taxon>Aerococcaceae</taxon>
        <taxon>Aerococcus</taxon>
    </lineage>
</organism>
<dbReference type="Gene3D" id="3.20.20.190">
    <property type="entry name" value="Phosphatidylinositol (PI) phosphodiesterase"/>
    <property type="match status" value="1"/>
</dbReference>
<dbReference type="InterPro" id="IPR017946">
    <property type="entry name" value="PLC-like_Pdiesterase_TIM-brl"/>
</dbReference>
<dbReference type="RefSeq" id="WP_067977376.1">
    <property type="nucleotide sequence ID" value="NZ_CP014163.1"/>
</dbReference>
<reference evidence="1 2" key="1">
    <citation type="journal article" date="2016" name="Genome Announc.">
        <title>Complete Genome Sequences of Aerococcus christensenii CCUG 28831T, Aerococcus sanguinicola CCUG 43001T, Aerococcus urinae CCUG 36881T, Aerococcus urinaeequi CCUG 28094T, Aerococcus urinaehominis CCUG 42038 BT, and Aerococcus viridans CCUG 4311T.</title>
        <authorList>
            <person name="Carkaci D."/>
            <person name="Dargis R."/>
            <person name="Nielsen X.C."/>
            <person name="Skovgaard O."/>
            <person name="Fuursted K."/>
            <person name="Christensen J.J."/>
        </authorList>
    </citation>
    <scope>NUCLEOTIDE SEQUENCE [LARGE SCALE GENOMIC DNA]</scope>
    <source>
        <strain evidence="1 2">CCUG42038B</strain>
    </source>
</reference>
<dbReference type="AlphaFoldDB" id="A0A0X8FK03"/>
<keyword evidence="2" id="KW-1185">Reference proteome</keyword>
<name>A0A0X8FK03_9LACT</name>
<evidence type="ECO:0000313" key="2">
    <source>
        <dbReference type="Proteomes" id="UP000062260"/>
    </source>
</evidence>
<protein>
    <submittedName>
        <fullName evidence="1">Uncharacterized protein</fullName>
    </submittedName>
</protein>
<dbReference type="STRING" id="128944.AWM75_01320"/>
<gene>
    <name evidence="1" type="ORF">AWM75_01320</name>
</gene>
<accession>A0A0X8FK03</accession>
<reference evidence="2" key="2">
    <citation type="submission" date="2016-01" db="EMBL/GenBank/DDBJ databases">
        <title>Six Aerococcus type strain genome sequencing and assembly using PacBio and Illumina Hiseq.</title>
        <authorList>
            <person name="Carkaci D."/>
            <person name="Dargis R."/>
            <person name="Nielsen X.C."/>
            <person name="Skovgaard O."/>
            <person name="Fuursted K."/>
            <person name="Christensen J.J."/>
        </authorList>
    </citation>
    <scope>NUCLEOTIDE SEQUENCE [LARGE SCALE GENOMIC DNA]</scope>
    <source>
        <strain evidence="2">CCUG42038B</strain>
    </source>
</reference>
<dbReference type="Proteomes" id="UP000062260">
    <property type="component" value="Chromosome"/>
</dbReference>
<sequence>MINIDRAWDYFADSDFIRLIRESNKANQIFLKCPVTNDIALNHLQELASDLMFVAIVESQDDLTACLTYDQINLIGLELVIRKTDSDLLDVEWQGQLTSQGYLVVVNAEKLGADTHLYNNLSDDQALLLGGELAWGQMLKQGANAIITDWPNFLNDYRQDLKK</sequence>